<dbReference type="SMART" id="SM00867">
    <property type="entry name" value="YceI"/>
    <property type="match status" value="1"/>
</dbReference>
<keyword evidence="2" id="KW-1133">Transmembrane helix</keyword>
<dbReference type="Pfam" id="PF04264">
    <property type="entry name" value="YceI"/>
    <property type="match status" value="1"/>
</dbReference>
<dbReference type="PROSITE" id="PS51257">
    <property type="entry name" value="PROKAR_LIPOPROTEIN"/>
    <property type="match status" value="1"/>
</dbReference>
<evidence type="ECO:0000313" key="4">
    <source>
        <dbReference type="EMBL" id="SVC55695.1"/>
    </source>
</evidence>
<name>A0A382N5V5_9ZZZZ</name>
<dbReference type="InterPro" id="IPR036761">
    <property type="entry name" value="TTHA0802/YceI-like_sf"/>
</dbReference>
<dbReference type="EMBL" id="UINC01097733">
    <property type="protein sequence ID" value="SVC55695.1"/>
    <property type="molecule type" value="Genomic_DNA"/>
</dbReference>
<dbReference type="InterPro" id="IPR007372">
    <property type="entry name" value="Lipid/polyisoprenoid-bd_YceI"/>
</dbReference>
<proteinExistence type="predicted"/>
<evidence type="ECO:0000259" key="3">
    <source>
        <dbReference type="SMART" id="SM00867"/>
    </source>
</evidence>
<keyword evidence="2" id="KW-0812">Transmembrane</keyword>
<dbReference type="Gene3D" id="2.40.128.110">
    <property type="entry name" value="Lipid/polyisoprenoid-binding, YceI-like"/>
    <property type="match status" value="1"/>
</dbReference>
<dbReference type="AlphaFoldDB" id="A0A382N5V5"/>
<feature type="transmembrane region" description="Helical" evidence="2">
    <location>
        <begin position="7"/>
        <end position="26"/>
    </location>
</feature>
<gene>
    <name evidence="4" type="ORF">METZ01_LOCUS308549</name>
</gene>
<feature type="compositionally biased region" description="Polar residues" evidence="1">
    <location>
        <begin position="64"/>
        <end position="73"/>
    </location>
</feature>
<reference evidence="4" key="1">
    <citation type="submission" date="2018-05" db="EMBL/GenBank/DDBJ databases">
        <authorList>
            <person name="Lanie J.A."/>
            <person name="Ng W.-L."/>
            <person name="Kazmierczak K.M."/>
            <person name="Andrzejewski T.M."/>
            <person name="Davidsen T.M."/>
            <person name="Wayne K.J."/>
            <person name="Tettelin H."/>
            <person name="Glass J.I."/>
            <person name="Rusch D."/>
            <person name="Podicherti R."/>
            <person name="Tsui H.-C.T."/>
            <person name="Winkler M.E."/>
        </authorList>
    </citation>
    <scope>NUCLEOTIDE SEQUENCE</scope>
</reference>
<sequence length="251" mass="27934">MIKLLNVYHIPLSYSFMVIALTILVITGCQKDNTEIDTELDKQAAAASAPNPDSSETKPDNKTKTQQNGNSPSAPMAINFSDKTTARYLVQEQLLKLNFPNDAIGTTKSVEGSIKIDSKGHIDKSNSLMQVNLDDLKSDSSYRDRYIKNKTLETNTYKYAKFIPTEAIGMDWPLPISETIEFKLIGDMTIKTTTKRLTWIIKCSNNGSNLIGKATTEFTFGDFNITKPSAMAVVSVEDEIRLEIDFEATIQ</sequence>
<accession>A0A382N5V5</accession>
<evidence type="ECO:0000256" key="1">
    <source>
        <dbReference type="SAM" id="MobiDB-lite"/>
    </source>
</evidence>
<feature type="region of interest" description="Disordered" evidence="1">
    <location>
        <begin position="41"/>
        <end position="77"/>
    </location>
</feature>
<protein>
    <recommendedName>
        <fullName evidence="3">Lipid/polyisoprenoid-binding YceI-like domain-containing protein</fullName>
    </recommendedName>
</protein>
<dbReference type="PANTHER" id="PTHR34406">
    <property type="entry name" value="PROTEIN YCEI"/>
    <property type="match status" value="1"/>
</dbReference>
<keyword evidence="2" id="KW-0472">Membrane</keyword>
<dbReference type="PANTHER" id="PTHR34406:SF1">
    <property type="entry name" value="PROTEIN YCEI"/>
    <property type="match status" value="1"/>
</dbReference>
<organism evidence="4">
    <name type="scientific">marine metagenome</name>
    <dbReference type="NCBI Taxonomy" id="408172"/>
    <lineage>
        <taxon>unclassified sequences</taxon>
        <taxon>metagenomes</taxon>
        <taxon>ecological metagenomes</taxon>
    </lineage>
</organism>
<dbReference type="SUPFAM" id="SSF101874">
    <property type="entry name" value="YceI-like"/>
    <property type="match status" value="1"/>
</dbReference>
<evidence type="ECO:0000256" key="2">
    <source>
        <dbReference type="SAM" id="Phobius"/>
    </source>
</evidence>
<feature type="domain" description="Lipid/polyisoprenoid-binding YceI-like" evidence="3">
    <location>
        <begin position="79"/>
        <end position="249"/>
    </location>
</feature>